<protein>
    <submittedName>
        <fullName evidence="2">Uncharacterized protein</fullName>
    </submittedName>
</protein>
<evidence type="ECO:0000256" key="1">
    <source>
        <dbReference type="SAM" id="MobiDB-lite"/>
    </source>
</evidence>
<name>A0A316D8U1_9BACL</name>
<feature type="region of interest" description="Disordered" evidence="1">
    <location>
        <begin position="19"/>
        <end position="55"/>
    </location>
</feature>
<feature type="compositionally biased region" description="Basic residues" evidence="1">
    <location>
        <begin position="38"/>
        <end position="49"/>
    </location>
</feature>
<keyword evidence="3" id="KW-1185">Reference proteome</keyword>
<organism evidence="2 3">
    <name type="scientific">Tumebacillus permanentifrigoris</name>
    <dbReference type="NCBI Taxonomy" id="378543"/>
    <lineage>
        <taxon>Bacteria</taxon>
        <taxon>Bacillati</taxon>
        <taxon>Bacillota</taxon>
        <taxon>Bacilli</taxon>
        <taxon>Bacillales</taxon>
        <taxon>Alicyclobacillaceae</taxon>
        <taxon>Tumebacillus</taxon>
    </lineage>
</organism>
<dbReference type="AlphaFoldDB" id="A0A316D8U1"/>
<dbReference type="Proteomes" id="UP000245634">
    <property type="component" value="Unassembled WGS sequence"/>
</dbReference>
<proteinExistence type="predicted"/>
<comment type="caution">
    <text evidence="2">The sequence shown here is derived from an EMBL/GenBank/DDBJ whole genome shotgun (WGS) entry which is preliminary data.</text>
</comment>
<sequence length="55" mass="6116">MSETNNTLELMKKVIEAKKAKSSGQRGLGRADKDIQAKRMKVTKQHKKGGLFDGK</sequence>
<reference evidence="2 3" key="1">
    <citation type="submission" date="2018-05" db="EMBL/GenBank/DDBJ databases">
        <title>Genomic Encyclopedia of Type Strains, Phase IV (KMG-IV): sequencing the most valuable type-strain genomes for metagenomic binning, comparative biology and taxonomic classification.</title>
        <authorList>
            <person name="Goeker M."/>
        </authorList>
    </citation>
    <scope>NUCLEOTIDE SEQUENCE [LARGE SCALE GENOMIC DNA]</scope>
    <source>
        <strain evidence="2 3">DSM 18773</strain>
    </source>
</reference>
<dbReference type="EMBL" id="QGGL01000007">
    <property type="protein sequence ID" value="PWK13396.1"/>
    <property type="molecule type" value="Genomic_DNA"/>
</dbReference>
<evidence type="ECO:0000313" key="3">
    <source>
        <dbReference type="Proteomes" id="UP000245634"/>
    </source>
</evidence>
<accession>A0A316D8U1</accession>
<gene>
    <name evidence="2" type="ORF">C7459_10763</name>
</gene>
<evidence type="ECO:0000313" key="2">
    <source>
        <dbReference type="EMBL" id="PWK13396.1"/>
    </source>
</evidence>
<dbReference type="RefSeq" id="WP_170119389.1">
    <property type="nucleotide sequence ID" value="NZ_QGGL01000007.1"/>
</dbReference>